<protein>
    <submittedName>
        <fullName evidence="7">Cytochrome p450, putative</fullName>
    </submittedName>
</protein>
<dbReference type="RefSeq" id="XP_002766353.1">
    <property type="nucleotide sequence ID" value="XM_002766307.1"/>
</dbReference>
<organism evidence="8">
    <name type="scientific">Perkinsus marinus (strain ATCC 50983 / TXsc)</name>
    <dbReference type="NCBI Taxonomy" id="423536"/>
    <lineage>
        <taxon>Eukaryota</taxon>
        <taxon>Sar</taxon>
        <taxon>Alveolata</taxon>
        <taxon>Perkinsozoa</taxon>
        <taxon>Perkinsea</taxon>
        <taxon>Perkinsida</taxon>
        <taxon>Perkinsidae</taxon>
        <taxon>Perkinsus</taxon>
    </lineage>
</organism>
<dbReference type="AlphaFoldDB" id="C5LW00"/>
<gene>
    <name evidence="7" type="ORF">Pmar_PMAR019717</name>
</gene>
<dbReference type="GO" id="GO:0020037">
    <property type="term" value="F:heme binding"/>
    <property type="evidence" value="ECO:0007669"/>
    <property type="project" value="InterPro"/>
</dbReference>
<dbReference type="InterPro" id="IPR001128">
    <property type="entry name" value="Cyt_P450"/>
</dbReference>
<keyword evidence="5" id="KW-0408">Iron</keyword>
<dbReference type="GO" id="GO:0016705">
    <property type="term" value="F:oxidoreductase activity, acting on paired donors, with incorporation or reduction of molecular oxygen"/>
    <property type="evidence" value="ECO:0007669"/>
    <property type="project" value="InterPro"/>
</dbReference>
<dbReference type="PANTHER" id="PTHR24291:SF50">
    <property type="entry name" value="BIFUNCTIONAL ALBAFLAVENONE MONOOXYGENASE_TERPENE SYNTHASE"/>
    <property type="match status" value="1"/>
</dbReference>
<dbReference type="PANTHER" id="PTHR24291">
    <property type="entry name" value="CYTOCHROME P450 FAMILY 4"/>
    <property type="match status" value="1"/>
</dbReference>
<dbReference type="EMBL" id="GG686046">
    <property type="protein sequence ID" value="EEQ99070.1"/>
    <property type="molecule type" value="Genomic_DNA"/>
</dbReference>
<sequence>MVAPITDFLTVYPGALFGGLDHELTRILRRYVPGSIKGGAIALLSWIFIKLAKQLHFCIKPLPFPGPKGSPICGMAFKLDPKKALTSMSAWVKEFGETISFRVFSKTFVVTKNHDTLQQIFRDSSEGLFVRQFNTLGLLPESGIFLTHGQAWREGRRRVDPILAETNVRGLVPAMSQMSRRLVNVLSAMSDCAGQVHDWEPHGLLQLAALDFTFATHFGKDFNFLSPLDTNGAADREYTLRAFQDFLTGFDFILKHQALGPLLQNRYPNKLSQQVAKFYSSVAKVETSAREIIEQRKKELSEGAEPKCTVLDKLIAEKRLDLTWNLITRIRPVADMRGANLYSPGVSAVQPTVLKAGQVLRGVLRRGVQIRQYDLEKAFYSIGIDVIDVATGEHTPVYLSVGKELIECSKLAFGLAVGPHALNCTQRIIRKVVRCAYEVLRGAQCHDVHPAIVVVMDDFVVAGEAPVLDVVEQLLLLGWDLCGFNCPDAKRERWSSGQGTRWLGNLWCWDDEHKKLSVKRCEAPVVPEAEMLSKRIVFPEHCSGWPGGSAR</sequence>
<dbReference type="GO" id="GO:0004497">
    <property type="term" value="F:monooxygenase activity"/>
    <property type="evidence" value="ECO:0007669"/>
    <property type="project" value="UniProtKB-KW"/>
</dbReference>
<dbReference type="GeneID" id="9044394"/>
<dbReference type="SUPFAM" id="SSF48264">
    <property type="entry name" value="Cytochrome P450"/>
    <property type="match status" value="1"/>
</dbReference>
<keyword evidence="4" id="KW-0560">Oxidoreductase</keyword>
<evidence type="ECO:0000313" key="7">
    <source>
        <dbReference type="EMBL" id="EEQ99070.1"/>
    </source>
</evidence>
<dbReference type="Pfam" id="PF00067">
    <property type="entry name" value="p450"/>
    <property type="match status" value="1"/>
</dbReference>
<evidence type="ECO:0000256" key="5">
    <source>
        <dbReference type="ARBA" id="ARBA00023004"/>
    </source>
</evidence>
<evidence type="ECO:0000256" key="6">
    <source>
        <dbReference type="ARBA" id="ARBA00023033"/>
    </source>
</evidence>
<dbReference type="InterPro" id="IPR036396">
    <property type="entry name" value="Cyt_P450_sf"/>
</dbReference>
<evidence type="ECO:0000256" key="2">
    <source>
        <dbReference type="ARBA" id="ARBA00022617"/>
    </source>
</evidence>
<evidence type="ECO:0000313" key="8">
    <source>
        <dbReference type="Proteomes" id="UP000007800"/>
    </source>
</evidence>
<keyword evidence="3" id="KW-0479">Metal-binding</keyword>
<accession>C5LW00</accession>
<keyword evidence="6" id="KW-0503">Monooxygenase</keyword>
<proteinExistence type="inferred from homology"/>
<evidence type="ECO:0000256" key="1">
    <source>
        <dbReference type="ARBA" id="ARBA00010617"/>
    </source>
</evidence>
<evidence type="ECO:0000256" key="4">
    <source>
        <dbReference type="ARBA" id="ARBA00023002"/>
    </source>
</evidence>
<dbReference type="Proteomes" id="UP000007800">
    <property type="component" value="Unassembled WGS sequence"/>
</dbReference>
<keyword evidence="2" id="KW-0349">Heme</keyword>
<comment type="similarity">
    <text evidence="1">Belongs to the cytochrome P450 family.</text>
</comment>
<dbReference type="InterPro" id="IPR050196">
    <property type="entry name" value="Cytochrome_P450_Monoox"/>
</dbReference>
<evidence type="ECO:0000256" key="3">
    <source>
        <dbReference type="ARBA" id="ARBA00022723"/>
    </source>
</evidence>
<dbReference type="InParanoid" id="C5LW00"/>
<keyword evidence="8" id="KW-1185">Reference proteome</keyword>
<reference evidence="7 8" key="1">
    <citation type="submission" date="2008-07" db="EMBL/GenBank/DDBJ databases">
        <authorList>
            <person name="El-Sayed N."/>
            <person name="Caler E."/>
            <person name="Inman J."/>
            <person name="Amedeo P."/>
            <person name="Hass B."/>
            <person name="Wortman J."/>
        </authorList>
    </citation>
    <scope>NUCLEOTIDE SEQUENCE [LARGE SCALE GENOMIC DNA]</scope>
    <source>
        <strain evidence="8">ATCC 50983 / TXsc</strain>
    </source>
</reference>
<dbReference type="GO" id="GO:0005506">
    <property type="term" value="F:iron ion binding"/>
    <property type="evidence" value="ECO:0007669"/>
    <property type="project" value="InterPro"/>
</dbReference>
<name>C5LW00_PERM5</name>
<dbReference type="Gene3D" id="1.10.630.10">
    <property type="entry name" value="Cytochrome P450"/>
    <property type="match status" value="1"/>
</dbReference>